<name>A0A1B2F5T2_PSEPU</name>
<reference evidence="1" key="1">
    <citation type="submission" date="2016-07" db="EMBL/GenBank/DDBJ databases">
        <title>New class B carbapenemase carried by novel plasmid in Pseudomonas putida enviromental strain in eastern Amazonia.</title>
        <authorList>
            <person name="Souza C.O."/>
            <person name="Lima K.V."/>
            <person name="Brasiliense D.M."/>
            <person name="Perez-Chaparro P.J."/>
            <person name="Mamizuka E.M."/>
            <person name="Lima M.O."/>
            <person name="Lima L.N."/>
            <person name="McCulloch J.A."/>
        </authorList>
    </citation>
    <scope>NUCLEOTIDE SEQUENCE [LARGE SCALE GENOMIC DNA]</scope>
    <source>
        <strain evidence="1">IEC33019</strain>
    </source>
</reference>
<evidence type="ECO:0000313" key="1">
    <source>
        <dbReference type="EMBL" id="ANY87648.1"/>
    </source>
</evidence>
<dbReference type="EMBL" id="CP016634">
    <property type="protein sequence ID" value="ANY87648.1"/>
    <property type="molecule type" value="Genomic_DNA"/>
</dbReference>
<organism evidence="1">
    <name type="scientific">Pseudomonas putida</name>
    <name type="common">Arthrobacter siderocapsulatus</name>
    <dbReference type="NCBI Taxonomy" id="303"/>
    <lineage>
        <taxon>Bacteria</taxon>
        <taxon>Pseudomonadati</taxon>
        <taxon>Pseudomonadota</taxon>
        <taxon>Gammaproteobacteria</taxon>
        <taxon>Pseudomonadales</taxon>
        <taxon>Pseudomonadaceae</taxon>
        <taxon>Pseudomonas</taxon>
    </lineage>
</organism>
<dbReference type="AlphaFoldDB" id="A0A1B2F5T2"/>
<protein>
    <submittedName>
        <fullName evidence="1">Uncharacterized protein</fullName>
    </submittedName>
</protein>
<proteinExistence type="predicted"/>
<accession>A0A1B2F5T2</accession>
<gene>
    <name evidence="1" type="ORF">IEC33019_2089</name>
</gene>
<sequence length="171" mass="20342">MIEYPAELPLPLQDGYALDTPVDPMLRTQMESGRARQRLNFDEVPYLINAKWNCDRNQMAFFQGWYARTLVQGVEWFKATFLTPIGFQEYECRFTGHYTGPTLVQVSRWEYSATLELRDPPLIQPGWEDFPEFWFMMDIIDRAVNEQWPLSKYETFMNAFDYGVNEKWPQP</sequence>
<dbReference type="RefSeq" id="WP_216641845.1">
    <property type="nucleotide sequence ID" value="NZ_CP016634.1"/>
</dbReference>